<dbReference type="SMART" id="SM00829">
    <property type="entry name" value="PKS_ER"/>
    <property type="match status" value="1"/>
</dbReference>
<reference evidence="4 6" key="2">
    <citation type="submission" date="2015-12" db="EMBL/GenBank/DDBJ databases">
        <authorList>
            <person name="Lauer A."/>
            <person name="Humrighouse B."/>
            <person name="Loparev V."/>
            <person name="Shewmaker P.L."/>
            <person name="Whitney A.M."/>
            <person name="McLaughlin R.W."/>
        </authorList>
    </citation>
    <scope>NUCLEOTIDE SEQUENCE [LARGE SCALE GENOMIC DNA]</scope>
    <source>
        <strain evidence="4 6">LMG 23085</strain>
    </source>
</reference>
<keyword evidence="1" id="KW-0521">NADP</keyword>
<dbReference type="InterPro" id="IPR011032">
    <property type="entry name" value="GroES-like_sf"/>
</dbReference>
<evidence type="ECO:0000313" key="5">
    <source>
        <dbReference type="EMBL" id="OJG91569.1"/>
    </source>
</evidence>
<keyword evidence="2" id="KW-0560">Oxidoreductase</keyword>
<proteinExistence type="predicted"/>
<dbReference type="Pfam" id="PF08240">
    <property type="entry name" value="ADH_N"/>
    <property type="match status" value="1"/>
</dbReference>
<accession>A0A0S3KCW7</accession>
<evidence type="ECO:0000313" key="4">
    <source>
        <dbReference type="EMBL" id="ALS02066.1"/>
    </source>
</evidence>
<dbReference type="EMBL" id="JXLC01000013">
    <property type="protein sequence ID" value="OJG91569.1"/>
    <property type="molecule type" value="Genomic_DNA"/>
</dbReference>
<keyword evidence="6" id="KW-1185">Reference proteome</keyword>
<dbReference type="SUPFAM" id="SSF51735">
    <property type="entry name" value="NAD(P)-binding Rossmann-fold domains"/>
    <property type="match status" value="1"/>
</dbReference>
<protein>
    <submittedName>
        <fullName evidence="5">NADPH:quinone reductase</fullName>
    </submittedName>
</protein>
<evidence type="ECO:0000313" key="7">
    <source>
        <dbReference type="Proteomes" id="UP000183039"/>
    </source>
</evidence>
<dbReference type="SUPFAM" id="SSF50129">
    <property type="entry name" value="GroES-like"/>
    <property type="match status" value="1"/>
</dbReference>
<dbReference type="PANTHER" id="PTHR48106">
    <property type="entry name" value="QUINONE OXIDOREDUCTASE PIG3-RELATED"/>
    <property type="match status" value="1"/>
</dbReference>
<dbReference type="InterPro" id="IPR013154">
    <property type="entry name" value="ADH-like_N"/>
</dbReference>
<dbReference type="AlphaFoldDB" id="A0A0S3KCW7"/>
<dbReference type="GO" id="GO:0016651">
    <property type="term" value="F:oxidoreductase activity, acting on NAD(P)H"/>
    <property type="evidence" value="ECO:0007669"/>
    <property type="project" value="TreeGrafter"/>
</dbReference>
<dbReference type="GO" id="GO:0070402">
    <property type="term" value="F:NADPH binding"/>
    <property type="evidence" value="ECO:0007669"/>
    <property type="project" value="TreeGrafter"/>
</dbReference>
<dbReference type="RefSeq" id="WP_083429157.1">
    <property type="nucleotide sequence ID" value="NZ_JXLC01000013.1"/>
</dbReference>
<feature type="domain" description="Enoyl reductase (ER)" evidence="3">
    <location>
        <begin position="10"/>
        <end position="313"/>
    </location>
</feature>
<dbReference type="Proteomes" id="UP000065511">
    <property type="component" value="Chromosome"/>
</dbReference>
<evidence type="ECO:0000256" key="1">
    <source>
        <dbReference type="ARBA" id="ARBA00022857"/>
    </source>
</evidence>
<organism evidence="5 7">
    <name type="scientific">Enterococcus silesiacus</name>
    <dbReference type="NCBI Taxonomy" id="332949"/>
    <lineage>
        <taxon>Bacteria</taxon>
        <taxon>Bacillati</taxon>
        <taxon>Bacillota</taxon>
        <taxon>Bacilli</taxon>
        <taxon>Lactobacillales</taxon>
        <taxon>Enterococcaceae</taxon>
        <taxon>Enterococcus</taxon>
    </lineage>
</organism>
<name>A0A0S3KCW7_9ENTE</name>
<gene>
    <name evidence="4" type="ORF">ATZ33_11930</name>
    <name evidence="5" type="ORF">RV15_GL000655</name>
</gene>
<dbReference type="Pfam" id="PF13602">
    <property type="entry name" value="ADH_zinc_N_2"/>
    <property type="match status" value="1"/>
</dbReference>
<sequence length="316" mass="34836">MKSVVIKKSGGPEVLEIEERPIPNSTKNKTVIKIHAFPVHRYEVLTREGGSPSVEFPKVIGIEAVGEVYTPSQESNLEKGRKVVTFMGGLGREFDGSYQEYALVPDNIIYPVTFNGTWIELASYPETFYTAFGALKATRISKGQSLLIRGGTTGVGMAALLLGKALGLSISSTTRQNSRKDLLYTLGASEVILDKDNHIETRKKFDGIIDMVGASTVEDSLAHLKAGGVYTLVGLLTGEWLWKDFDPFNNLANKYATIYDSSNVNSSVVDELFNLINKKQLHIPIAKVFKLDDIQDAQRYVMEKDRPVGQVIVTND</sequence>
<dbReference type="OrthoDB" id="9792162at2"/>
<evidence type="ECO:0000256" key="2">
    <source>
        <dbReference type="ARBA" id="ARBA00023002"/>
    </source>
</evidence>
<dbReference type="Gene3D" id="3.90.180.10">
    <property type="entry name" value="Medium-chain alcohol dehydrogenases, catalytic domain"/>
    <property type="match status" value="1"/>
</dbReference>
<dbReference type="Gene3D" id="3.40.50.720">
    <property type="entry name" value="NAD(P)-binding Rossmann-like Domain"/>
    <property type="match status" value="1"/>
</dbReference>
<dbReference type="KEGG" id="ess:ATZ33_11930"/>
<dbReference type="EMBL" id="CP013614">
    <property type="protein sequence ID" value="ALS02066.1"/>
    <property type="molecule type" value="Genomic_DNA"/>
</dbReference>
<reference evidence="5 7" key="1">
    <citation type="submission" date="2014-12" db="EMBL/GenBank/DDBJ databases">
        <title>Draft genome sequences of 29 type strains of Enterococci.</title>
        <authorList>
            <person name="Zhong Z."/>
            <person name="Sun Z."/>
            <person name="Liu W."/>
            <person name="Zhang W."/>
            <person name="Zhang H."/>
        </authorList>
    </citation>
    <scope>NUCLEOTIDE SEQUENCE [LARGE SCALE GENOMIC DNA]</scope>
    <source>
        <strain evidence="5 7">DSM 22801</strain>
    </source>
</reference>
<dbReference type="InterPro" id="IPR036291">
    <property type="entry name" value="NAD(P)-bd_dom_sf"/>
</dbReference>
<dbReference type="InterPro" id="IPR020843">
    <property type="entry name" value="ER"/>
</dbReference>
<evidence type="ECO:0000313" key="6">
    <source>
        <dbReference type="Proteomes" id="UP000065511"/>
    </source>
</evidence>
<evidence type="ECO:0000259" key="3">
    <source>
        <dbReference type="SMART" id="SM00829"/>
    </source>
</evidence>
<dbReference type="Proteomes" id="UP000183039">
    <property type="component" value="Unassembled WGS sequence"/>
</dbReference>
<dbReference type="PANTHER" id="PTHR48106:SF18">
    <property type="entry name" value="QUINONE OXIDOREDUCTASE PIG3"/>
    <property type="match status" value="1"/>
</dbReference>